<dbReference type="Proteomes" id="UP000282125">
    <property type="component" value="Unassembled WGS sequence"/>
</dbReference>
<name>A0A3P3DUP1_9RHOB</name>
<keyword evidence="4" id="KW-1185">Reference proteome</keyword>
<accession>A0A3P3DUP1</accession>
<feature type="region of interest" description="Disordered" evidence="1">
    <location>
        <begin position="144"/>
        <end position="166"/>
    </location>
</feature>
<dbReference type="PANTHER" id="PTHR35335:SF1">
    <property type="entry name" value="UPF0716 PROTEIN FXSA"/>
    <property type="match status" value="1"/>
</dbReference>
<keyword evidence="2" id="KW-1133">Transmembrane helix</keyword>
<dbReference type="PANTHER" id="PTHR35335">
    <property type="entry name" value="UPF0716 PROTEIN FXSA"/>
    <property type="match status" value="1"/>
</dbReference>
<dbReference type="EMBL" id="RRAZ01000003">
    <property type="protein sequence ID" value="RRH77909.1"/>
    <property type="molecule type" value="Genomic_DNA"/>
</dbReference>
<evidence type="ECO:0008006" key="5">
    <source>
        <dbReference type="Google" id="ProtNLM"/>
    </source>
</evidence>
<dbReference type="OrthoDB" id="9792788at2"/>
<dbReference type="NCBIfam" id="NF008528">
    <property type="entry name" value="PRK11463.1-2"/>
    <property type="match status" value="1"/>
</dbReference>
<keyword evidence="2" id="KW-0812">Transmembrane</keyword>
<reference evidence="3 4" key="1">
    <citation type="submission" date="2018-11" db="EMBL/GenBank/DDBJ databases">
        <title>Gemmobacter sp. nov., YIM 102744-1 draft genome.</title>
        <authorList>
            <person name="Li G."/>
            <person name="Jiang Y."/>
        </authorList>
    </citation>
    <scope>NUCLEOTIDE SEQUENCE [LARGE SCALE GENOMIC DNA]</scope>
    <source>
        <strain evidence="3 4">YIM 102744-1</strain>
    </source>
</reference>
<organism evidence="3 4">
    <name type="scientific">Falsigemmobacter faecalis</name>
    <dbReference type="NCBI Taxonomy" id="2488730"/>
    <lineage>
        <taxon>Bacteria</taxon>
        <taxon>Pseudomonadati</taxon>
        <taxon>Pseudomonadota</taxon>
        <taxon>Alphaproteobacteria</taxon>
        <taxon>Rhodobacterales</taxon>
        <taxon>Paracoccaceae</taxon>
        <taxon>Falsigemmobacter</taxon>
    </lineage>
</organism>
<comment type="caution">
    <text evidence="3">The sequence shown here is derived from an EMBL/GenBank/DDBJ whole genome shotgun (WGS) entry which is preliminary data.</text>
</comment>
<keyword evidence="2" id="KW-0472">Membrane</keyword>
<dbReference type="AlphaFoldDB" id="A0A3P3DUP1"/>
<evidence type="ECO:0000256" key="1">
    <source>
        <dbReference type="SAM" id="MobiDB-lite"/>
    </source>
</evidence>
<evidence type="ECO:0000313" key="4">
    <source>
        <dbReference type="Proteomes" id="UP000282125"/>
    </source>
</evidence>
<evidence type="ECO:0000256" key="2">
    <source>
        <dbReference type="SAM" id="Phobius"/>
    </source>
</evidence>
<feature type="transmembrane region" description="Helical" evidence="2">
    <location>
        <begin position="67"/>
        <end position="89"/>
    </location>
</feature>
<evidence type="ECO:0000313" key="3">
    <source>
        <dbReference type="EMBL" id="RRH77909.1"/>
    </source>
</evidence>
<gene>
    <name evidence="3" type="ORF">EG244_02480</name>
</gene>
<dbReference type="Pfam" id="PF04186">
    <property type="entry name" value="FxsA"/>
    <property type="match status" value="1"/>
</dbReference>
<protein>
    <recommendedName>
        <fullName evidence="5">FxsA family protein</fullName>
    </recommendedName>
</protein>
<sequence>MKGLSLRVLLPLLLWPLAEIFLFVIAGDLLGFWPTVLWLVAALLIGSSMMRSVGRPPNAGAAGVMRGFVGLLLFLPGFLSDFVALLLLLPPVRRLIGGWIVSRLMAGQSRVFTFRGFERGPGPGPRTAAPGAAAEGDIIDGEATEIRSAAPPLPGQGGRSGWHQPD</sequence>
<dbReference type="RefSeq" id="WP_124963436.1">
    <property type="nucleotide sequence ID" value="NZ_RRAZ01000003.1"/>
</dbReference>
<dbReference type="GO" id="GO:0016020">
    <property type="term" value="C:membrane"/>
    <property type="evidence" value="ECO:0007669"/>
    <property type="project" value="InterPro"/>
</dbReference>
<proteinExistence type="predicted"/>
<feature type="transmembrane region" description="Helical" evidence="2">
    <location>
        <begin position="20"/>
        <end position="46"/>
    </location>
</feature>
<dbReference type="InterPro" id="IPR007313">
    <property type="entry name" value="FxsA"/>
</dbReference>